<evidence type="ECO:0000256" key="10">
    <source>
        <dbReference type="ARBA" id="ARBA00022771"/>
    </source>
</evidence>
<dbReference type="Pfam" id="PF22191">
    <property type="entry name" value="IBR_1"/>
    <property type="match status" value="1"/>
</dbReference>
<evidence type="ECO:0000256" key="1">
    <source>
        <dbReference type="ARBA" id="ARBA00001798"/>
    </source>
</evidence>
<dbReference type="Gene3D" id="1.20.120.1750">
    <property type="match status" value="1"/>
</dbReference>
<dbReference type="FunFam" id="1.20.120.1750:FF:000005">
    <property type="entry name" value="RBR-type E3 ubiquitin transferase"/>
    <property type="match status" value="1"/>
</dbReference>
<evidence type="ECO:0000256" key="4">
    <source>
        <dbReference type="ARBA" id="ARBA00004906"/>
    </source>
</evidence>
<evidence type="ECO:0000256" key="3">
    <source>
        <dbReference type="ARBA" id="ARBA00003976"/>
    </source>
</evidence>
<dbReference type="FunFam" id="3.30.40.10:FF:000019">
    <property type="entry name" value="RBR-type E3 ubiquitin transferase"/>
    <property type="match status" value="1"/>
</dbReference>
<sequence>MVSGDNLNSVSMEDDFEGGDYSDGYDDDYDDYGGYGDDDEGQGLLEDEDAVSSRRPKQGYTVLKEAYIKQRQEDDISNVSTVLSIPKVQATVLLRRYNWNVNQVNEEWFADEERVRKSVGLLERPVVDVSDASKFTCGICFESLPCDNFASASCGHPFCRDCWQGYLCTRINDGPGCLLLICPEPSCKASIGPDMIDKLATCEEKEKYSLFLLRSYIEDNRETKWCPAPGCENAVYFAVGCGDFDVTCLCSYRFCWNCTVEAHRPVDCDTVTKWMLKNSVDGENMNWILNNSKICPKCKRPIEKNLGCMHMTCTPPCSYEFCWLCLGPWSQHGSNTGGFNSCNGYEAAKKKGSVDTKFRRDMAKNSLERYTHYYERWASNQSSRERALEDLHRMESELMEKLCNVQCTTKGQLKFITDAWLQIVECRRVLKWTYAYGYYLPQHEHTKIQFFEYLQGEAEAGLERLHRCAEIELHKFVTADDPSSDFNDFRTKLTGLTSVTKTYFENLVRALENGLEDVDSQGTTGGGKSGNPRAARGEVPWSPRASGSDKNVDDTSRREARAVWHTLLPSNLSHTFYQLNLQDWLQNNISCNDTVNMVHHPIHWSGPEPGWICLNVDAAVSAMNSFESVGGLFRDQAGNWLLGFLSEGDRDIARFPCRAMGDSHWTSIGSCSWL</sequence>
<accession>A0A6A3C4P3</accession>
<keyword evidence="8" id="KW-0479">Metal-binding</keyword>
<gene>
    <name evidence="17" type="ORF">F3Y22_tig00013960pilonHSYRG00294</name>
</gene>
<comment type="function">
    <text evidence="3">Might act as an E3 ubiquitin-protein ligase, or as part of E3 complex, which accepts ubiquitin from specific E2 ubiquitin-conjugating enzymes and then transfers it to substrates.</text>
</comment>
<keyword evidence="18" id="KW-1185">Reference proteome</keyword>
<dbReference type="SMART" id="SM00647">
    <property type="entry name" value="IBR"/>
    <property type="match status" value="2"/>
</dbReference>
<dbReference type="InterPro" id="IPR044066">
    <property type="entry name" value="TRIAD_supradom"/>
</dbReference>
<dbReference type="EC" id="2.3.2.31" evidence="6"/>
<protein>
    <recommendedName>
        <fullName evidence="6">RBR-type E3 ubiquitin transferase</fullName>
        <ecNumber evidence="6">2.3.2.31</ecNumber>
    </recommendedName>
</protein>
<comment type="catalytic activity">
    <reaction evidence="1">
        <text>[E2 ubiquitin-conjugating enzyme]-S-ubiquitinyl-L-cysteine + [acceptor protein]-L-lysine = [E2 ubiquitin-conjugating enzyme]-L-cysteine + [acceptor protein]-N(6)-ubiquitinyl-L-lysine.</text>
        <dbReference type="EC" id="2.3.2.31"/>
    </reaction>
</comment>
<evidence type="ECO:0000256" key="12">
    <source>
        <dbReference type="ARBA" id="ARBA00022833"/>
    </source>
</evidence>
<evidence type="ECO:0000256" key="8">
    <source>
        <dbReference type="ARBA" id="ARBA00022723"/>
    </source>
</evidence>
<comment type="caution">
    <text evidence="17">The sequence shown here is derived from an EMBL/GenBank/DDBJ whole genome shotgun (WGS) entry which is preliminary data.</text>
</comment>
<dbReference type="EMBL" id="VEPZ02000561">
    <property type="protein sequence ID" value="KAE8722578.1"/>
    <property type="molecule type" value="Genomic_DNA"/>
</dbReference>
<evidence type="ECO:0000259" key="16">
    <source>
        <dbReference type="PROSITE" id="PS51873"/>
    </source>
</evidence>
<evidence type="ECO:0000256" key="6">
    <source>
        <dbReference type="ARBA" id="ARBA00012251"/>
    </source>
</evidence>
<dbReference type="InterPro" id="IPR002867">
    <property type="entry name" value="IBR_dom"/>
</dbReference>
<feature type="domain" description="RING-type" evidence="16">
    <location>
        <begin position="133"/>
        <end position="346"/>
    </location>
</feature>
<comment type="similarity">
    <text evidence="5">Belongs to the RBR family. Ariadne subfamily.</text>
</comment>
<feature type="compositionally biased region" description="Acidic residues" evidence="14">
    <location>
        <begin position="12"/>
        <end position="50"/>
    </location>
</feature>
<dbReference type="InterPro" id="IPR031127">
    <property type="entry name" value="E3_UB_ligase_RBR"/>
</dbReference>
<dbReference type="PANTHER" id="PTHR11685">
    <property type="entry name" value="RBR FAMILY RING FINGER AND IBR DOMAIN-CONTAINING"/>
    <property type="match status" value="1"/>
</dbReference>
<dbReference type="Proteomes" id="UP000436088">
    <property type="component" value="Unassembled WGS sequence"/>
</dbReference>
<dbReference type="GO" id="GO:0016567">
    <property type="term" value="P:protein ubiquitination"/>
    <property type="evidence" value="ECO:0007669"/>
    <property type="project" value="UniProtKB-UniPathway"/>
</dbReference>
<keyword evidence="11" id="KW-0833">Ubl conjugation pathway</keyword>
<evidence type="ECO:0000256" key="7">
    <source>
        <dbReference type="ARBA" id="ARBA00022679"/>
    </source>
</evidence>
<dbReference type="Gene3D" id="3.30.40.10">
    <property type="entry name" value="Zinc/RING finger domain, C3HC4 (zinc finger)"/>
    <property type="match status" value="1"/>
</dbReference>
<evidence type="ECO:0000256" key="11">
    <source>
        <dbReference type="ARBA" id="ARBA00022786"/>
    </source>
</evidence>
<name>A0A6A3C4P3_HIBSY</name>
<keyword evidence="7" id="KW-0808">Transferase</keyword>
<proteinExistence type="inferred from homology"/>
<keyword evidence="12" id="KW-0862">Zinc</keyword>
<comment type="pathway">
    <text evidence="4">Protein modification; protein ubiquitination.</text>
</comment>
<dbReference type="Pfam" id="PF01485">
    <property type="entry name" value="IBR"/>
    <property type="match status" value="1"/>
</dbReference>
<feature type="domain" description="RING-type" evidence="15">
    <location>
        <begin position="137"/>
        <end position="177"/>
    </location>
</feature>
<evidence type="ECO:0000256" key="14">
    <source>
        <dbReference type="SAM" id="MobiDB-lite"/>
    </source>
</evidence>
<dbReference type="InterPro" id="IPR048962">
    <property type="entry name" value="ARIH1-like_UBL"/>
</dbReference>
<feature type="region of interest" description="Disordered" evidence="14">
    <location>
        <begin position="1"/>
        <end position="55"/>
    </location>
</feature>
<dbReference type="InterPro" id="IPR001841">
    <property type="entry name" value="Znf_RING"/>
</dbReference>
<dbReference type="UniPathway" id="UPA00143"/>
<evidence type="ECO:0000256" key="2">
    <source>
        <dbReference type="ARBA" id="ARBA00001947"/>
    </source>
</evidence>
<dbReference type="PROSITE" id="PS50089">
    <property type="entry name" value="ZF_RING_2"/>
    <property type="match status" value="1"/>
</dbReference>
<dbReference type="GO" id="GO:0061630">
    <property type="term" value="F:ubiquitin protein ligase activity"/>
    <property type="evidence" value="ECO:0007669"/>
    <property type="project" value="UniProtKB-EC"/>
</dbReference>
<comment type="cofactor">
    <cofactor evidence="2">
        <name>Zn(2+)</name>
        <dbReference type="ChEBI" id="CHEBI:29105"/>
    </cofactor>
</comment>
<dbReference type="InterPro" id="IPR013083">
    <property type="entry name" value="Znf_RING/FYVE/PHD"/>
</dbReference>
<keyword evidence="9" id="KW-0677">Repeat</keyword>
<evidence type="ECO:0000256" key="13">
    <source>
        <dbReference type="PROSITE-ProRule" id="PRU00175"/>
    </source>
</evidence>
<evidence type="ECO:0000313" key="18">
    <source>
        <dbReference type="Proteomes" id="UP000436088"/>
    </source>
</evidence>
<keyword evidence="10 13" id="KW-0863">Zinc-finger</keyword>
<organism evidence="17 18">
    <name type="scientific">Hibiscus syriacus</name>
    <name type="common">Rose of Sharon</name>
    <dbReference type="NCBI Taxonomy" id="106335"/>
    <lineage>
        <taxon>Eukaryota</taxon>
        <taxon>Viridiplantae</taxon>
        <taxon>Streptophyta</taxon>
        <taxon>Embryophyta</taxon>
        <taxon>Tracheophyta</taxon>
        <taxon>Spermatophyta</taxon>
        <taxon>Magnoliopsida</taxon>
        <taxon>eudicotyledons</taxon>
        <taxon>Gunneridae</taxon>
        <taxon>Pentapetalae</taxon>
        <taxon>rosids</taxon>
        <taxon>malvids</taxon>
        <taxon>Malvales</taxon>
        <taxon>Malvaceae</taxon>
        <taxon>Malvoideae</taxon>
        <taxon>Hibiscus</taxon>
    </lineage>
</organism>
<dbReference type="PROSITE" id="PS51873">
    <property type="entry name" value="TRIAD"/>
    <property type="match status" value="1"/>
</dbReference>
<feature type="region of interest" description="Disordered" evidence="14">
    <location>
        <begin position="515"/>
        <end position="556"/>
    </location>
</feature>
<feature type="compositionally biased region" description="Polar residues" evidence="14">
    <location>
        <begin position="1"/>
        <end position="11"/>
    </location>
</feature>
<evidence type="ECO:0000313" key="17">
    <source>
        <dbReference type="EMBL" id="KAE8722578.1"/>
    </source>
</evidence>
<dbReference type="SUPFAM" id="SSF57850">
    <property type="entry name" value="RING/U-box"/>
    <property type="match status" value="3"/>
</dbReference>
<evidence type="ECO:0000256" key="5">
    <source>
        <dbReference type="ARBA" id="ARBA00005884"/>
    </source>
</evidence>
<dbReference type="CDD" id="cd20346">
    <property type="entry name" value="BRcat_RBR_ANKIB1"/>
    <property type="match status" value="1"/>
</dbReference>
<dbReference type="AlphaFoldDB" id="A0A6A3C4P3"/>
<dbReference type="GO" id="GO:0008270">
    <property type="term" value="F:zinc ion binding"/>
    <property type="evidence" value="ECO:0007669"/>
    <property type="project" value="UniProtKB-KW"/>
</dbReference>
<dbReference type="CDD" id="cd22583">
    <property type="entry name" value="Rcat_RBR_ARI7-like"/>
    <property type="match status" value="1"/>
</dbReference>
<evidence type="ECO:0000256" key="9">
    <source>
        <dbReference type="ARBA" id="ARBA00022737"/>
    </source>
</evidence>
<reference evidence="17" key="1">
    <citation type="submission" date="2019-09" db="EMBL/GenBank/DDBJ databases">
        <title>Draft genome information of white flower Hibiscus syriacus.</title>
        <authorList>
            <person name="Kim Y.-M."/>
        </authorList>
    </citation>
    <scope>NUCLEOTIDE SEQUENCE [LARGE SCALE GENOMIC DNA]</scope>
    <source>
        <strain evidence="17">YM2019G1</strain>
    </source>
</reference>
<evidence type="ECO:0000259" key="15">
    <source>
        <dbReference type="PROSITE" id="PS50089"/>
    </source>
</evidence>
<dbReference type="Pfam" id="PF21235">
    <property type="entry name" value="UBA_ARI1"/>
    <property type="match status" value="1"/>
</dbReference>